<organism evidence="3">
    <name type="scientific">Thermocrinis ruber</name>
    <dbReference type="NCBI Taxonomy" id="75906"/>
    <lineage>
        <taxon>Bacteria</taxon>
        <taxon>Pseudomonadati</taxon>
        <taxon>Aquificota</taxon>
        <taxon>Aquificia</taxon>
        <taxon>Aquificales</taxon>
        <taxon>Aquificaceae</taxon>
        <taxon>Thermocrinis</taxon>
    </lineage>
</organism>
<feature type="domain" description="HTH cro/C1-type" evidence="2">
    <location>
        <begin position="11"/>
        <end position="65"/>
    </location>
</feature>
<dbReference type="GO" id="GO:0003677">
    <property type="term" value="F:DNA binding"/>
    <property type="evidence" value="ECO:0007669"/>
    <property type="project" value="InterPro"/>
</dbReference>
<dbReference type="Pfam" id="PF13560">
    <property type="entry name" value="HTH_31"/>
    <property type="match status" value="1"/>
</dbReference>
<dbReference type="PROSITE" id="PS50943">
    <property type="entry name" value="HTH_CROC1"/>
    <property type="match status" value="1"/>
</dbReference>
<dbReference type="SMART" id="SM00530">
    <property type="entry name" value="HTH_XRE"/>
    <property type="match status" value="1"/>
</dbReference>
<comment type="similarity">
    <text evidence="1">Belongs to the short-chain fatty acyl-CoA assimilation regulator (ScfR) family.</text>
</comment>
<dbReference type="PANTHER" id="PTHR43236">
    <property type="entry name" value="ANTITOXIN HIGA1"/>
    <property type="match status" value="1"/>
</dbReference>
<dbReference type="Pfam" id="PF06114">
    <property type="entry name" value="Peptidase_M78"/>
    <property type="match status" value="1"/>
</dbReference>
<dbReference type="InterPro" id="IPR001387">
    <property type="entry name" value="Cro/C1-type_HTH"/>
</dbReference>
<dbReference type="AlphaFoldDB" id="A0A7C5X257"/>
<evidence type="ECO:0000256" key="1">
    <source>
        <dbReference type="ARBA" id="ARBA00007227"/>
    </source>
</evidence>
<dbReference type="SUPFAM" id="SSF47413">
    <property type="entry name" value="lambda repressor-like DNA-binding domains"/>
    <property type="match status" value="1"/>
</dbReference>
<evidence type="ECO:0000313" key="3">
    <source>
        <dbReference type="EMBL" id="HHO73357.1"/>
    </source>
</evidence>
<evidence type="ECO:0000259" key="2">
    <source>
        <dbReference type="PROSITE" id="PS50943"/>
    </source>
</evidence>
<gene>
    <name evidence="3" type="ORF">ENN04_01820</name>
</gene>
<dbReference type="PANTHER" id="PTHR43236:SF1">
    <property type="entry name" value="BLL7220 PROTEIN"/>
    <property type="match status" value="1"/>
</dbReference>
<reference evidence="3" key="1">
    <citation type="journal article" date="2020" name="mSystems">
        <title>Genome- and Community-Level Interaction Insights into Carbon Utilization and Element Cycling Functions of Hydrothermarchaeota in Hydrothermal Sediment.</title>
        <authorList>
            <person name="Zhou Z."/>
            <person name="Liu Y."/>
            <person name="Xu W."/>
            <person name="Pan J."/>
            <person name="Luo Z.H."/>
            <person name="Li M."/>
        </authorList>
    </citation>
    <scope>NUCLEOTIDE SEQUENCE [LARGE SCALE GENOMIC DNA]</scope>
    <source>
        <strain evidence="3">SpSt-114</strain>
    </source>
</reference>
<dbReference type="InterPro" id="IPR010982">
    <property type="entry name" value="Lambda_DNA-bd_dom_sf"/>
</dbReference>
<accession>A0A7C5X257</accession>
<protein>
    <submittedName>
        <fullName evidence="3">Helix-turn-helix domain-containing protein</fullName>
    </submittedName>
</protein>
<sequence length="362" mass="41876">MNTLEIIGQRLRQARETVGYTPEDVAQKLGITKDELSLFESGRQNPPLSLLRKLAKLYGVFVSYFYGIYKLEGEVFNLLLNKVKELSLPPETISQVQRFIFLCSEIAKLRQKLGFPKPEIPYYTLNQESIEKQAKEVAEAERARFGLGDSVVPNLGELLEDIRIPVIRLPLGRGLSSAMVYDENFSAFILVNSNKPHQNQLIAYEYAHILQRKDRVHLNKDGQRDDFSERFVVHFLMPESLVKRLVRQHHNLTDVWVLISLRRIFGVSYETLISRLHELGEIDEKDLNRLLRANLWNLEIKLFGEPSPSVPWKISKVLWELVLTAVKHEFITTSYASDVLEISPMQIQDILYELEEIELSRS</sequence>
<dbReference type="Gene3D" id="1.10.260.40">
    <property type="entry name" value="lambda repressor-like DNA-binding domains"/>
    <property type="match status" value="1"/>
</dbReference>
<dbReference type="InterPro" id="IPR052345">
    <property type="entry name" value="Rad_response_metalloprotease"/>
</dbReference>
<dbReference type="EMBL" id="DSAC01000024">
    <property type="protein sequence ID" value="HHO73357.1"/>
    <property type="molecule type" value="Genomic_DNA"/>
</dbReference>
<comment type="caution">
    <text evidence="3">The sequence shown here is derived from an EMBL/GenBank/DDBJ whole genome shotgun (WGS) entry which is preliminary data.</text>
</comment>
<name>A0A7C5X257_9AQUI</name>
<proteinExistence type="inferred from homology"/>
<dbReference type="InterPro" id="IPR010359">
    <property type="entry name" value="IrrE_HExxH"/>
</dbReference>
<dbReference type="CDD" id="cd00093">
    <property type="entry name" value="HTH_XRE"/>
    <property type="match status" value="1"/>
</dbReference>